<dbReference type="Ensembl" id="ENSBMST00010014333.1">
    <property type="protein sequence ID" value="ENSBMSP00010012902.1"/>
    <property type="gene ID" value="ENSBMSG00010009460.1"/>
</dbReference>
<protein>
    <submittedName>
        <fullName evidence="2">Uncharacterized protein</fullName>
    </submittedName>
</protein>
<organism evidence="2">
    <name type="scientific">Balaenoptera musculus</name>
    <name type="common">Blue whale</name>
    <dbReference type="NCBI Taxonomy" id="9771"/>
    <lineage>
        <taxon>Eukaryota</taxon>
        <taxon>Metazoa</taxon>
        <taxon>Chordata</taxon>
        <taxon>Craniata</taxon>
        <taxon>Vertebrata</taxon>
        <taxon>Euteleostomi</taxon>
        <taxon>Mammalia</taxon>
        <taxon>Eutheria</taxon>
        <taxon>Laurasiatheria</taxon>
        <taxon>Artiodactyla</taxon>
        <taxon>Whippomorpha</taxon>
        <taxon>Cetacea</taxon>
        <taxon>Mysticeti</taxon>
        <taxon>Balaenopteridae</taxon>
        <taxon>Balaenoptera</taxon>
    </lineage>
</organism>
<evidence type="ECO:0000256" key="1">
    <source>
        <dbReference type="SAM" id="MobiDB-lite"/>
    </source>
</evidence>
<feature type="compositionally biased region" description="Low complexity" evidence="1">
    <location>
        <begin position="124"/>
        <end position="139"/>
    </location>
</feature>
<dbReference type="AlphaFoldDB" id="A0A8C0CYZ4"/>
<feature type="region of interest" description="Disordered" evidence="1">
    <location>
        <begin position="58"/>
        <end position="148"/>
    </location>
</feature>
<evidence type="ECO:0000313" key="2">
    <source>
        <dbReference type="Ensembl" id="ENSBMSP00010012902.1"/>
    </source>
</evidence>
<dbReference type="GeneTree" id="ENSGT01120000272533"/>
<proteinExistence type="predicted"/>
<accession>A0A8C0CYZ4</accession>
<feature type="compositionally biased region" description="Gly residues" evidence="1">
    <location>
        <begin position="85"/>
        <end position="110"/>
    </location>
</feature>
<name>A0A8C0CYZ4_BALMU</name>
<reference evidence="2" key="1">
    <citation type="submission" date="2023-09" db="UniProtKB">
        <authorList>
            <consortium name="Ensembl"/>
        </authorList>
    </citation>
    <scope>IDENTIFICATION</scope>
</reference>
<sequence length="148" mass="14683">MSRASLTSSSSWYSASCCCITSRISVISRSLASSIFRNLSRSPATVSSSSRIRSSAAFAWGGGPRASQGEARPPPGLFPAPTTAGGTGQGLRRGQGSPHGAGRGLGGGGNRQRRACAPWPGRSAPAPGGTAALARRAAPAAPPAPGPS</sequence>